<keyword evidence="2" id="KW-0274">FAD</keyword>
<evidence type="ECO:0000256" key="2">
    <source>
        <dbReference type="ARBA" id="ARBA00022827"/>
    </source>
</evidence>
<dbReference type="PANTHER" id="PTHR43644">
    <property type="entry name" value="NA(+)-TRANSLOCATING NADH-QUINONE REDUCTASE SUBUNIT"/>
    <property type="match status" value="1"/>
</dbReference>
<evidence type="ECO:0000313" key="4">
    <source>
        <dbReference type="EMBL" id="OIJ12812.1"/>
    </source>
</evidence>
<comment type="caution">
    <text evidence="4">The sequence shown here is derived from an EMBL/GenBank/DDBJ whole genome shotgun (WGS) entry which is preliminary data.</text>
</comment>
<proteinExistence type="predicted"/>
<dbReference type="OrthoDB" id="9810588at2"/>
<evidence type="ECO:0000313" key="5">
    <source>
        <dbReference type="Proteomes" id="UP000180098"/>
    </source>
</evidence>
<dbReference type="Proteomes" id="UP000180098">
    <property type="component" value="Unassembled WGS sequence"/>
</dbReference>
<keyword evidence="5" id="KW-1185">Reference proteome</keyword>
<sequence>MGNINVIGYHSFYAEDGKKLSNALEDNGIDILHRCGGKARCASCRVEVIEGDFGHLTEVEKKAFAAKGLDDTKSRLSCQVRVNGDAFVNPLMTKTISDLDPGPRPED</sequence>
<evidence type="ECO:0000259" key="3">
    <source>
        <dbReference type="PROSITE" id="PS51085"/>
    </source>
</evidence>
<keyword evidence="1" id="KW-0285">Flavoprotein</keyword>
<dbReference type="CDD" id="cd00207">
    <property type="entry name" value="fer2"/>
    <property type="match status" value="1"/>
</dbReference>
<dbReference type="Pfam" id="PF00111">
    <property type="entry name" value="Fer2"/>
    <property type="match status" value="1"/>
</dbReference>
<dbReference type="InterPro" id="IPR012675">
    <property type="entry name" value="Beta-grasp_dom_sf"/>
</dbReference>
<reference evidence="4 5" key="1">
    <citation type="submission" date="2016-10" db="EMBL/GenBank/DDBJ databases">
        <title>Draft genome sequences of four alkaliphilic bacteria belonging to the Anaerobacillus genus.</title>
        <authorList>
            <person name="Bassil N.M."/>
            <person name="Lloyd J.R."/>
        </authorList>
    </citation>
    <scope>NUCLEOTIDE SEQUENCE [LARGE SCALE GENOMIC DNA]</scope>
    <source>
        <strain evidence="4 5">DSM 15340</strain>
    </source>
</reference>
<accession>A0A1S2LJW7</accession>
<dbReference type="Gene3D" id="3.10.20.30">
    <property type="match status" value="1"/>
</dbReference>
<dbReference type="SUPFAM" id="SSF54292">
    <property type="entry name" value="2Fe-2S ferredoxin-like"/>
    <property type="match status" value="1"/>
</dbReference>
<gene>
    <name evidence="4" type="ORF">BKP35_09560</name>
</gene>
<dbReference type="PANTHER" id="PTHR43644:SF1">
    <property type="entry name" value="NAD(P)H-FLAVIN REDUCTASE"/>
    <property type="match status" value="1"/>
</dbReference>
<dbReference type="EMBL" id="MLQQ01000018">
    <property type="protein sequence ID" value="OIJ12812.1"/>
    <property type="molecule type" value="Genomic_DNA"/>
</dbReference>
<organism evidence="4 5">
    <name type="scientific">Anaerobacillus arseniciselenatis</name>
    <dbReference type="NCBI Taxonomy" id="85682"/>
    <lineage>
        <taxon>Bacteria</taxon>
        <taxon>Bacillati</taxon>
        <taxon>Bacillota</taxon>
        <taxon>Bacilli</taxon>
        <taxon>Bacillales</taxon>
        <taxon>Bacillaceae</taxon>
        <taxon>Anaerobacillus</taxon>
    </lineage>
</organism>
<dbReference type="RefSeq" id="WP_071313119.1">
    <property type="nucleotide sequence ID" value="NZ_MLQQ01000018.1"/>
</dbReference>
<protein>
    <submittedName>
        <fullName evidence="4">(2Fe-2S)-binding protein</fullName>
    </submittedName>
</protein>
<dbReference type="InterPro" id="IPR001041">
    <property type="entry name" value="2Fe-2S_ferredoxin-type"/>
</dbReference>
<evidence type="ECO:0000256" key="1">
    <source>
        <dbReference type="ARBA" id="ARBA00022630"/>
    </source>
</evidence>
<dbReference type="PROSITE" id="PS51085">
    <property type="entry name" value="2FE2S_FER_2"/>
    <property type="match status" value="1"/>
</dbReference>
<name>A0A1S2LJW7_9BACI</name>
<dbReference type="GO" id="GO:0051536">
    <property type="term" value="F:iron-sulfur cluster binding"/>
    <property type="evidence" value="ECO:0007669"/>
    <property type="project" value="InterPro"/>
</dbReference>
<feature type="domain" description="2Fe-2S ferredoxin-type" evidence="3">
    <location>
        <begin position="2"/>
        <end position="94"/>
    </location>
</feature>
<dbReference type="InterPro" id="IPR036010">
    <property type="entry name" value="2Fe-2S_ferredoxin-like_sf"/>
</dbReference>
<dbReference type="AlphaFoldDB" id="A0A1S2LJW7"/>